<evidence type="ECO:0000313" key="1">
    <source>
        <dbReference type="EMBL" id="MBK6301392.1"/>
    </source>
</evidence>
<dbReference type="Gene3D" id="3.40.1260.10">
    <property type="entry name" value="DsrEFH-like"/>
    <property type="match status" value="1"/>
</dbReference>
<dbReference type="Proteomes" id="UP000726105">
    <property type="component" value="Unassembled WGS sequence"/>
</dbReference>
<dbReference type="Proteomes" id="UP000718281">
    <property type="component" value="Unassembled WGS sequence"/>
</dbReference>
<reference evidence="3 4" key="1">
    <citation type="submission" date="2020-10" db="EMBL/GenBank/DDBJ databases">
        <title>Connecting structure to function with the recovery of over 1000 high-quality activated sludge metagenome-assembled genomes encoding full-length rRNA genes using long-read sequencing.</title>
        <authorList>
            <person name="Singleton C.M."/>
            <person name="Petriglieri F."/>
            <person name="Kristensen J.M."/>
            <person name="Kirkegaard R.H."/>
            <person name="Michaelsen T.Y."/>
            <person name="Andersen M.H."/>
            <person name="Karst S.M."/>
            <person name="Dueholm M.S."/>
            <person name="Nielsen P.H."/>
            <person name="Albertsen M."/>
        </authorList>
    </citation>
    <scope>NUCLEOTIDE SEQUENCE [LARGE SCALE GENOMIC DNA]</scope>
    <source>
        <strain evidence="1">AalE_18-Q3-R2-46_BAT3C.188</strain>
        <strain evidence="2">Ega_18-Q3-R5-49_MAXAC.001</strain>
    </source>
</reference>
<accession>A0A934X5Z1</accession>
<protein>
    <submittedName>
        <fullName evidence="1">DsrE family protein</fullName>
    </submittedName>
</protein>
<dbReference type="Pfam" id="PF02635">
    <property type="entry name" value="DsrE"/>
    <property type="match status" value="1"/>
</dbReference>
<dbReference type="EMBL" id="JADJIB010000001">
    <property type="protein sequence ID" value="MBK7272094.1"/>
    <property type="molecule type" value="Genomic_DNA"/>
</dbReference>
<dbReference type="AlphaFoldDB" id="A0A934X5Z1"/>
<dbReference type="InterPro" id="IPR003787">
    <property type="entry name" value="Sulphur_relay_DsrE/F-like"/>
</dbReference>
<dbReference type="EMBL" id="JADIXZ010000004">
    <property type="protein sequence ID" value="MBK6301392.1"/>
    <property type="molecule type" value="Genomic_DNA"/>
</dbReference>
<dbReference type="InterPro" id="IPR027396">
    <property type="entry name" value="DsrEFH-like"/>
</dbReference>
<evidence type="ECO:0000313" key="4">
    <source>
        <dbReference type="Proteomes" id="UP000726105"/>
    </source>
</evidence>
<dbReference type="SUPFAM" id="SSF75169">
    <property type="entry name" value="DsrEFH-like"/>
    <property type="match status" value="1"/>
</dbReference>
<evidence type="ECO:0000313" key="3">
    <source>
        <dbReference type="Proteomes" id="UP000718281"/>
    </source>
</evidence>
<sequence length="127" mass="13052">MARSLVVKLTALGDTWPPPTAELERVAQALTVATTALASGIPTSVWLTGEATRLATPGYAARLTLPHAAPFEDLVDLLLGAEVVTVCTQCAARRGLTEADLLPGARIAGAAGFVEQALAEGAQALVY</sequence>
<gene>
    <name evidence="1" type="ORF">IPF40_10205</name>
    <name evidence="2" type="ORF">IPI13_02665</name>
</gene>
<name>A0A934X5Z1_9MICO</name>
<comment type="caution">
    <text evidence="1">The sequence shown here is derived from an EMBL/GenBank/DDBJ whole genome shotgun (WGS) entry which is preliminary data.</text>
</comment>
<organism evidence="1 3">
    <name type="scientific">Candidatus Phosphoribacter hodrii</name>
    <dbReference type="NCBI Taxonomy" id="2953743"/>
    <lineage>
        <taxon>Bacteria</taxon>
        <taxon>Bacillati</taxon>
        <taxon>Actinomycetota</taxon>
        <taxon>Actinomycetes</taxon>
        <taxon>Micrococcales</taxon>
        <taxon>Dermatophilaceae</taxon>
        <taxon>Candidatus Phosphoribacter</taxon>
    </lineage>
</organism>
<evidence type="ECO:0000313" key="2">
    <source>
        <dbReference type="EMBL" id="MBK7272094.1"/>
    </source>
</evidence>
<proteinExistence type="predicted"/>